<dbReference type="InterPro" id="IPR013815">
    <property type="entry name" value="ATP_grasp_subdomain_1"/>
</dbReference>
<keyword evidence="3" id="KW-0547">Nucleotide-binding</keyword>
<evidence type="ECO:0000259" key="4">
    <source>
        <dbReference type="PROSITE" id="PS50975"/>
    </source>
</evidence>
<feature type="domain" description="ATP-grasp" evidence="4">
    <location>
        <begin position="115"/>
        <end position="325"/>
    </location>
</feature>
<evidence type="ECO:0000256" key="2">
    <source>
        <dbReference type="ARBA" id="ARBA00022598"/>
    </source>
</evidence>
<comment type="similarity">
    <text evidence="1">Belongs to the D-alanine--D-alanine ligase family.</text>
</comment>
<keyword evidence="2" id="KW-0436">Ligase</keyword>
<organism evidence="5 6">
    <name type="scientific">Candidatus Dehalogenimonas loeffleri</name>
    <dbReference type="NCBI Taxonomy" id="3127115"/>
    <lineage>
        <taxon>Bacteria</taxon>
        <taxon>Bacillati</taxon>
        <taxon>Chloroflexota</taxon>
        <taxon>Dehalococcoidia</taxon>
        <taxon>Dehalococcoidales</taxon>
        <taxon>Dehalococcoidaceae</taxon>
        <taxon>Dehalogenimonas</taxon>
    </lineage>
</organism>
<evidence type="ECO:0000313" key="5">
    <source>
        <dbReference type="EMBL" id="WWX25593.1"/>
    </source>
</evidence>
<dbReference type="RefSeq" id="WP_338737901.1">
    <property type="nucleotide sequence ID" value="NZ_CP146612.1"/>
</dbReference>
<dbReference type="PANTHER" id="PTHR23132:SF23">
    <property type="entry name" value="D-ALANINE--D-ALANINE LIGASE B"/>
    <property type="match status" value="1"/>
</dbReference>
<dbReference type="Pfam" id="PF07478">
    <property type="entry name" value="Dala_Dala_lig_C"/>
    <property type="match status" value="1"/>
</dbReference>
<dbReference type="EMBL" id="CP146612">
    <property type="protein sequence ID" value="WWX25593.1"/>
    <property type="molecule type" value="Genomic_DNA"/>
</dbReference>
<reference evidence="5 6" key="1">
    <citation type="submission" date="2024-03" db="EMBL/GenBank/DDBJ databases">
        <title>A Dehalogenimonas Isolated from Estuarine Sediments Dihaloeliminates Chlorinated Alkanes.</title>
        <authorList>
            <person name="Yang Y."/>
            <person name="Wang H."/>
        </authorList>
    </citation>
    <scope>NUCLEOTIDE SEQUENCE [LARGE SCALE GENOMIC DNA]</scope>
    <source>
        <strain evidence="5 6">W</strain>
    </source>
</reference>
<dbReference type="InterPro" id="IPR011095">
    <property type="entry name" value="Dala_Dala_lig_C"/>
</dbReference>
<sequence length="331" mass="35281">MRIALIYNQPAPSAYDERGESAAENGVMDAVAAVRRALKSNAHQIIELPLAPTAAVTPETLAAGGADVIFNLFEGFAGKPESEAEFAGLLAESGLPFTGSAAPALALTLNKAATHQVLQAHGLRTPRFQLLMPAALATFNLSFPCIVKPAADDASHGMSAQSVVFNPAELAREVGRLETDYPGQPALVEEFLDGREFNATVWGVNAPRLLPVSEIVYTLPSGRPNILTFAAKWQPDSDDYRQTAVACPARLEARLEPEIRTAALTAFSATGCRGYARIDFRLDRDGRPVILEVNANPDLSPDAGVARQARAAGIDYNNMVTEIINFALEAA</sequence>
<dbReference type="PROSITE" id="PS50975">
    <property type="entry name" value="ATP_GRASP"/>
    <property type="match status" value="1"/>
</dbReference>
<dbReference type="Gene3D" id="3.30.470.20">
    <property type="entry name" value="ATP-grasp fold, B domain"/>
    <property type="match status" value="1"/>
</dbReference>
<evidence type="ECO:0000256" key="1">
    <source>
        <dbReference type="ARBA" id="ARBA00010871"/>
    </source>
</evidence>
<dbReference type="Proteomes" id="UP001375370">
    <property type="component" value="Chromosome"/>
</dbReference>
<name>A0ABZ2JA33_9CHLR</name>
<dbReference type="SUPFAM" id="SSF56059">
    <property type="entry name" value="Glutathione synthetase ATP-binding domain-like"/>
    <property type="match status" value="1"/>
</dbReference>
<keyword evidence="3" id="KW-0067">ATP-binding</keyword>
<dbReference type="InterPro" id="IPR011761">
    <property type="entry name" value="ATP-grasp"/>
</dbReference>
<accession>A0ABZ2JA33</accession>
<proteinExistence type="inferred from homology"/>
<protein>
    <recommendedName>
        <fullName evidence="4">ATP-grasp domain-containing protein</fullName>
    </recommendedName>
</protein>
<evidence type="ECO:0000256" key="3">
    <source>
        <dbReference type="PROSITE-ProRule" id="PRU00409"/>
    </source>
</evidence>
<dbReference type="Gene3D" id="3.30.1490.20">
    <property type="entry name" value="ATP-grasp fold, A domain"/>
    <property type="match status" value="1"/>
</dbReference>
<keyword evidence="6" id="KW-1185">Reference proteome</keyword>
<dbReference type="PANTHER" id="PTHR23132">
    <property type="entry name" value="D-ALANINE--D-ALANINE LIGASE"/>
    <property type="match status" value="1"/>
</dbReference>
<gene>
    <name evidence="5" type="ORF">V8247_01070</name>
</gene>
<evidence type="ECO:0000313" key="6">
    <source>
        <dbReference type="Proteomes" id="UP001375370"/>
    </source>
</evidence>